<protein>
    <submittedName>
        <fullName evidence="3">SIS domain-containing protein</fullName>
    </submittedName>
</protein>
<evidence type="ECO:0000259" key="2">
    <source>
        <dbReference type="PROSITE" id="PS51464"/>
    </source>
</evidence>
<dbReference type="Proteomes" id="UP001335737">
    <property type="component" value="Unassembled WGS sequence"/>
</dbReference>
<comment type="caution">
    <text evidence="3">The sequence shown here is derived from an EMBL/GenBank/DDBJ whole genome shotgun (WGS) entry which is preliminary data.</text>
</comment>
<name>A0ABU6KGU2_9BACI</name>
<evidence type="ECO:0000256" key="1">
    <source>
        <dbReference type="ARBA" id="ARBA00009235"/>
    </source>
</evidence>
<dbReference type="InterPro" id="IPR046348">
    <property type="entry name" value="SIS_dom_sf"/>
</dbReference>
<dbReference type="PROSITE" id="PS51464">
    <property type="entry name" value="SIS"/>
    <property type="match status" value="1"/>
</dbReference>
<reference evidence="3 4" key="1">
    <citation type="journal article" date="2024" name="Int. J. Syst. Evol. Microbiol.">
        <title>Virgibacillus tibetensis sp. nov., isolated from salt lake on the Tibetan Plateau of China.</title>
        <authorList>
            <person name="Phurbu D."/>
            <person name="Liu Z.-X."/>
            <person name="Wang R."/>
            <person name="Zheng Y.-Y."/>
            <person name="Liu H.-C."/>
            <person name="Zhou Y.-G."/>
            <person name="Yu Y.-J."/>
            <person name="Li A.-H."/>
        </authorList>
    </citation>
    <scope>NUCLEOTIDE SEQUENCE [LARGE SCALE GENOMIC DNA]</scope>
    <source>
        <strain evidence="3 4">C22-A2</strain>
    </source>
</reference>
<dbReference type="RefSeq" id="WP_327608093.1">
    <property type="nucleotide sequence ID" value="NZ_JARZFX010000006.1"/>
</dbReference>
<dbReference type="CDD" id="cd05005">
    <property type="entry name" value="SIS_PHI"/>
    <property type="match status" value="1"/>
</dbReference>
<dbReference type="Pfam" id="PF01380">
    <property type="entry name" value="SIS"/>
    <property type="match status" value="1"/>
</dbReference>
<dbReference type="EMBL" id="JARZFX010000006">
    <property type="protein sequence ID" value="MEC5424529.1"/>
    <property type="molecule type" value="Genomic_DNA"/>
</dbReference>
<dbReference type="NCBIfam" id="TIGR03127">
    <property type="entry name" value="RuMP_HxlB"/>
    <property type="match status" value="1"/>
</dbReference>
<accession>A0ABU6KGU2</accession>
<dbReference type="InterPro" id="IPR001347">
    <property type="entry name" value="SIS_dom"/>
</dbReference>
<dbReference type="PANTHER" id="PTHR43443:SF1">
    <property type="entry name" value="3-HEXULOSE-6-PHOSPHATE ISOMERASE"/>
    <property type="match status" value="1"/>
</dbReference>
<sequence length="178" mass="19446">MLTLKTILGEMESVLNSVNKEHYTNLVEKFKEDRRFFFVGEGRSGLIAKTIAMRLMHSGKTVFVVGETTTPAIQEGDLLIIVSGSAATGNIVNLLKTTNEIGAEAFLVTTNPAKLESENGLLIKAATKSRKEGEPSTIQPLGNQFDQSVHLILDAAIIDSQLETDTNTTFKRLHSNLE</sequence>
<dbReference type="InterPro" id="IPR017552">
    <property type="entry name" value="PHI/rmpB"/>
</dbReference>
<dbReference type="PANTHER" id="PTHR43443">
    <property type="entry name" value="3-HEXULOSE-6-PHOSPHATE ISOMERASE"/>
    <property type="match status" value="1"/>
</dbReference>
<proteinExistence type="inferred from homology"/>
<comment type="similarity">
    <text evidence="1">Belongs to the SIS family. PHI subfamily.</text>
</comment>
<feature type="domain" description="SIS" evidence="2">
    <location>
        <begin position="26"/>
        <end position="168"/>
    </location>
</feature>
<keyword evidence="4" id="KW-1185">Reference proteome</keyword>
<gene>
    <name evidence="3" type="ORF">QGM71_13595</name>
</gene>
<evidence type="ECO:0000313" key="4">
    <source>
        <dbReference type="Proteomes" id="UP001335737"/>
    </source>
</evidence>
<evidence type="ECO:0000313" key="3">
    <source>
        <dbReference type="EMBL" id="MEC5424529.1"/>
    </source>
</evidence>
<dbReference type="Gene3D" id="3.40.50.10490">
    <property type="entry name" value="Glucose-6-phosphate isomerase like protein, domain 1"/>
    <property type="match status" value="1"/>
</dbReference>
<dbReference type="SUPFAM" id="SSF53697">
    <property type="entry name" value="SIS domain"/>
    <property type="match status" value="1"/>
</dbReference>
<organism evidence="3 4">
    <name type="scientific">Virgibacillus tibetensis</name>
    <dbReference type="NCBI Taxonomy" id="3042313"/>
    <lineage>
        <taxon>Bacteria</taxon>
        <taxon>Bacillati</taxon>
        <taxon>Bacillota</taxon>
        <taxon>Bacilli</taxon>
        <taxon>Bacillales</taxon>
        <taxon>Bacillaceae</taxon>
        <taxon>Virgibacillus</taxon>
    </lineage>
</organism>